<dbReference type="RefSeq" id="WP_167359123.1">
    <property type="nucleotide sequence ID" value="NZ_LROM01000156.1"/>
</dbReference>
<evidence type="ECO:0000313" key="2">
    <source>
        <dbReference type="Proteomes" id="UP000175989"/>
    </source>
</evidence>
<proteinExistence type="predicted"/>
<accession>A0A1E7W4M2</accession>
<reference evidence="2" key="1">
    <citation type="journal article" date="2016" name="Front. Microbiol.">
        <title>Molecular Keys to the Janthinobacterium and Duganella spp. Interaction with the Plant Pathogen Fusarium graminearum.</title>
        <authorList>
            <person name="Haack F.S."/>
            <person name="Poehlein A."/>
            <person name="Kroger C."/>
            <person name="Voigt C.A."/>
            <person name="Piepenbring M."/>
            <person name="Bode H.B."/>
            <person name="Daniel R."/>
            <person name="Schafer W."/>
            <person name="Streit W.R."/>
        </authorList>
    </citation>
    <scope>NUCLEOTIDE SEQUENCE [LARGE SCALE GENOMIC DNA]</scope>
    <source>
        <strain evidence="2">T54</strain>
    </source>
</reference>
<comment type="caution">
    <text evidence="1">The sequence shown here is derived from an EMBL/GenBank/DDBJ whole genome shotgun (WGS) entry which is preliminary data.</text>
</comment>
<sequence length="56" mass="6569">MTDTPRPAKETVREYFERLTHAQLDPPPTPEEIRRQLGWHMLPATRQPDAVENEES</sequence>
<dbReference type="EMBL" id="LROM01000156">
    <property type="protein sequence ID" value="OEZ90710.1"/>
    <property type="molecule type" value="Genomic_DNA"/>
</dbReference>
<protein>
    <submittedName>
        <fullName evidence="1">Uncharacterized protein</fullName>
    </submittedName>
</protein>
<dbReference type="AlphaFoldDB" id="A0A1E7W4M2"/>
<dbReference type="Proteomes" id="UP000175989">
    <property type="component" value="Unassembled WGS sequence"/>
</dbReference>
<gene>
    <name evidence="1" type="ORF">DUPY_53170</name>
</gene>
<keyword evidence="2" id="KW-1185">Reference proteome</keyword>
<organism evidence="1 2">
    <name type="scientific">Duganella phyllosphaerae</name>
    <dbReference type="NCBI Taxonomy" id="762836"/>
    <lineage>
        <taxon>Bacteria</taxon>
        <taxon>Pseudomonadati</taxon>
        <taxon>Pseudomonadota</taxon>
        <taxon>Betaproteobacteria</taxon>
        <taxon>Burkholderiales</taxon>
        <taxon>Oxalobacteraceae</taxon>
        <taxon>Telluria group</taxon>
        <taxon>Duganella</taxon>
    </lineage>
</organism>
<evidence type="ECO:0000313" key="1">
    <source>
        <dbReference type="EMBL" id="OEZ90710.1"/>
    </source>
</evidence>
<name>A0A1E7W4M2_9BURK</name>